<protein>
    <recommendedName>
        <fullName evidence="5">L-aspartate oxidase</fullName>
        <ecNumber evidence="4">1.4.3.16</ecNumber>
    </recommendedName>
    <alternativeName>
        <fullName evidence="10">Quinolinate synthase B</fullName>
    </alternativeName>
</protein>
<organism evidence="13 14">
    <name type="scientific">Clostridium neuense</name>
    <dbReference type="NCBI Taxonomy" id="1728934"/>
    <lineage>
        <taxon>Bacteria</taxon>
        <taxon>Bacillati</taxon>
        <taxon>Bacillota</taxon>
        <taxon>Clostridia</taxon>
        <taxon>Eubacteriales</taxon>
        <taxon>Clostridiaceae</taxon>
        <taxon>Clostridium</taxon>
    </lineage>
</organism>
<comment type="similarity">
    <text evidence="3">Belongs to the FAD-dependent oxidoreductase 2 family. NadB subfamily.</text>
</comment>
<comment type="cofactor">
    <cofactor evidence="1">
        <name>FAD</name>
        <dbReference type="ChEBI" id="CHEBI:57692"/>
    </cofactor>
</comment>
<evidence type="ECO:0000256" key="6">
    <source>
        <dbReference type="ARBA" id="ARBA00022630"/>
    </source>
</evidence>
<evidence type="ECO:0000256" key="7">
    <source>
        <dbReference type="ARBA" id="ARBA00022642"/>
    </source>
</evidence>
<evidence type="ECO:0000313" key="14">
    <source>
        <dbReference type="Proteomes" id="UP001623592"/>
    </source>
</evidence>
<evidence type="ECO:0000256" key="11">
    <source>
        <dbReference type="ARBA" id="ARBA00048305"/>
    </source>
</evidence>
<evidence type="ECO:0000256" key="1">
    <source>
        <dbReference type="ARBA" id="ARBA00001974"/>
    </source>
</evidence>
<name>A0ABW8TJ46_9CLOT</name>
<keyword evidence="9 13" id="KW-0560">Oxidoreductase</keyword>
<evidence type="ECO:0000256" key="4">
    <source>
        <dbReference type="ARBA" id="ARBA00012173"/>
    </source>
</evidence>
<evidence type="ECO:0000256" key="3">
    <source>
        <dbReference type="ARBA" id="ARBA00008562"/>
    </source>
</evidence>
<evidence type="ECO:0000256" key="8">
    <source>
        <dbReference type="ARBA" id="ARBA00022827"/>
    </source>
</evidence>
<keyword evidence="6" id="KW-0285">Flavoprotein</keyword>
<dbReference type="InterPro" id="IPR027477">
    <property type="entry name" value="Succ_DH/fumarate_Rdtase_cat_sf"/>
</dbReference>
<keyword evidence="7" id="KW-0662">Pyridine nucleotide biosynthesis</keyword>
<dbReference type="NCBIfam" id="NF004820">
    <property type="entry name" value="PRK06175.1"/>
    <property type="match status" value="1"/>
</dbReference>
<dbReference type="InterPro" id="IPR003953">
    <property type="entry name" value="FAD-dep_OxRdtase_2_FAD-bd"/>
</dbReference>
<comment type="caution">
    <text evidence="13">The sequence shown here is derived from an EMBL/GenBank/DDBJ whole genome shotgun (WGS) entry which is preliminary data.</text>
</comment>
<sequence length="433" mass="48033">MDMYSDVLIIGTGVAGLYSALNISSDLSVIILSKSKASECDTYLAQGGISKALNEEDKKLFVLDTLKAGHFKNNKKSVEILANESIENISNLSNLGVKFDIKNNTFDYTREGAHSVNRIVHSSDKTGKAVFDALFFNVLNKKNIELIESTCIFDLITENNHCFGAVGIHNSEVYNFHSKVTILACGGIGGIFKNSTNQKTLTADGISIAVKNHIELKDINYIQFHPTALYEENLLNRNFLISESVRGEGAKLLNINNKRFVNELLPRDVVANAIYKEEFKSKSNYVYLDLSSMDGNFIKNRFPLIYNGCMERGIDITKEKIPVTPVQHYFMGGIKVDFNGKTSMNNLYATGEISNTGVHGANRLASNSLLEGLVFSRRASKNINSTISNILPKDIKTKFTFETALNEIHNNKRIAIETFKTALGGKKNELVTL</sequence>
<evidence type="ECO:0000256" key="5">
    <source>
        <dbReference type="ARBA" id="ARBA00021901"/>
    </source>
</evidence>
<dbReference type="SUPFAM" id="SSF51905">
    <property type="entry name" value="FAD/NAD(P)-binding domain"/>
    <property type="match status" value="1"/>
</dbReference>
<dbReference type="RefSeq" id="WP_406788973.1">
    <property type="nucleotide sequence ID" value="NZ_JBJIAA010000016.1"/>
</dbReference>
<dbReference type="SUPFAM" id="SSF56425">
    <property type="entry name" value="Succinate dehydrogenase/fumarate reductase flavoprotein, catalytic domain"/>
    <property type="match status" value="1"/>
</dbReference>
<dbReference type="PANTHER" id="PTHR42716:SF2">
    <property type="entry name" value="L-ASPARTATE OXIDASE, CHLOROPLASTIC"/>
    <property type="match status" value="1"/>
</dbReference>
<dbReference type="PANTHER" id="PTHR42716">
    <property type="entry name" value="L-ASPARTATE OXIDASE"/>
    <property type="match status" value="1"/>
</dbReference>
<keyword evidence="14" id="KW-1185">Reference proteome</keyword>
<dbReference type="Gene3D" id="3.90.700.10">
    <property type="entry name" value="Succinate dehydrogenase/fumarate reductase flavoprotein, catalytic domain"/>
    <property type="match status" value="1"/>
</dbReference>
<evidence type="ECO:0000313" key="13">
    <source>
        <dbReference type="EMBL" id="MFL0252316.1"/>
    </source>
</evidence>
<comment type="catalytic activity">
    <reaction evidence="11">
        <text>L-aspartate + O2 = iminosuccinate + H2O2</text>
        <dbReference type="Rhea" id="RHEA:25876"/>
        <dbReference type="ChEBI" id="CHEBI:15379"/>
        <dbReference type="ChEBI" id="CHEBI:16240"/>
        <dbReference type="ChEBI" id="CHEBI:29991"/>
        <dbReference type="ChEBI" id="CHEBI:77875"/>
        <dbReference type="EC" id="1.4.3.16"/>
    </reaction>
    <physiologicalReaction direction="left-to-right" evidence="11">
        <dbReference type="Rhea" id="RHEA:25877"/>
    </physiologicalReaction>
</comment>
<evidence type="ECO:0000256" key="9">
    <source>
        <dbReference type="ARBA" id="ARBA00023002"/>
    </source>
</evidence>
<dbReference type="Proteomes" id="UP001623592">
    <property type="component" value="Unassembled WGS sequence"/>
</dbReference>
<dbReference type="InterPro" id="IPR005288">
    <property type="entry name" value="NadB"/>
</dbReference>
<dbReference type="GO" id="GO:0008734">
    <property type="term" value="F:L-aspartate oxidase activity"/>
    <property type="evidence" value="ECO:0007669"/>
    <property type="project" value="UniProtKB-EC"/>
</dbReference>
<evidence type="ECO:0000256" key="10">
    <source>
        <dbReference type="ARBA" id="ARBA00030386"/>
    </source>
</evidence>
<feature type="domain" description="FAD-dependent oxidoreductase 2 FAD-binding" evidence="12">
    <location>
        <begin position="6"/>
        <end position="369"/>
    </location>
</feature>
<reference evidence="13 14" key="1">
    <citation type="submission" date="2024-11" db="EMBL/GenBank/DDBJ databases">
        <authorList>
            <person name="Heng Y.C."/>
            <person name="Lim A.C.H."/>
            <person name="Lee J.K.Y."/>
            <person name="Kittelmann S."/>
        </authorList>
    </citation>
    <scope>NUCLEOTIDE SEQUENCE [LARGE SCALE GENOMIC DNA]</scope>
    <source>
        <strain evidence="13 14">WILCCON 0114</strain>
    </source>
</reference>
<accession>A0ABW8TJ46</accession>
<dbReference type="EMBL" id="JBJIAA010000016">
    <property type="protein sequence ID" value="MFL0252316.1"/>
    <property type="molecule type" value="Genomic_DNA"/>
</dbReference>
<dbReference type="Gene3D" id="3.50.50.60">
    <property type="entry name" value="FAD/NAD(P)-binding domain"/>
    <property type="match status" value="1"/>
</dbReference>
<evidence type="ECO:0000256" key="2">
    <source>
        <dbReference type="ARBA" id="ARBA00004950"/>
    </source>
</evidence>
<dbReference type="InterPro" id="IPR036188">
    <property type="entry name" value="FAD/NAD-bd_sf"/>
</dbReference>
<comment type="pathway">
    <text evidence="2">Cofactor biosynthesis; NAD(+) biosynthesis; iminoaspartate from L-aspartate (oxidase route): step 1/1.</text>
</comment>
<gene>
    <name evidence="13" type="ORF">ACJDT4_18025</name>
</gene>
<dbReference type="EC" id="1.4.3.16" evidence="4"/>
<keyword evidence="8" id="KW-0274">FAD</keyword>
<evidence type="ECO:0000259" key="12">
    <source>
        <dbReference type="Pfam" id="PF00890"/>
    </source>
</evidence>
<dbReference type="Pfam" id="PF00890">
    <property type="entry name" value="FAD_binding_2"/>
    <property type="match status" value="1"/>
</dbReference>
<dbReference type="PRINTS" id="PR00368">
    <property type="entry name" value="FADPNR"/>
</dbReference>
<proteinExistence type="inferred from homology"/>